<dbReference type="Pfam" id="PF07317">
    <property type="entry name" value="PilZN"/>
    <property type="match status" value="1"/>
</dbReference>
<dbReference type="InterPro" id="IPR009926">
    <property type="entry name" value="T3SS_YcgR_PilZN"/>
</dbReference>
<sequence>MASETVPTTPPSPSDSAGLGAFRLNAPSEVQALLQRLRDERVTILLDRSGHADNGAGLSAKLDAFDAAALRLQLDARAGDPRLALLLDGPAINAAAYLDRIRLQFELRAPRLLGDGCSLGAALPAELYRIQRRDAFRVRPHSRTPQVRLRDAAPHEPIALRVLDLSIGGMALQLPPEMRLDWPLGASREVQVELDRDCLFAARLRLQHQRPLGEAGSQLGCAFAGLEPAALRQLQYFIDQTQKLDRLLRSPGRAE</sequence>
<keyword evidence="3" id="KW-0966">Cell projection</keyword>
<keyword evidence="3" id="KW-0282">Flagellum</keyword>
<dbReference type="Proteomes" id="UP001228044">
    <property type="component" value="Unassembled WGS sequence"/>
</dbReference>
<feature type="domain" description="Type III secretion system flagellar brake protein YcgR PilZN" evidence="2">
    <location>
        <begin position="22"/>
        <end position="129"/>
    </location>
</feature>
<protein>
    <submittedName>
        <fullName evidence="3">Flagellar brake protein</fullName>
    </submittedName>
</protein>
<reference evidence="3 4" key="1">
    <citation type="submission" date="2023-06" db="EMBL/GenBank/DDBJ databases">
        <title>Pelomonas sp. PFR6 16S ribosomal RNA gene Genome sequencing and assembly.</title>
        <authorList>
            <person name="Woo H."/>
        </authorList>
    </citation>
    <scope>NUCLEOTIDE SEQUENCE [LARGE SCALE GENOMIC DNA]</scope>
    <source>
        <strain evidence="3 4">PFR6</strain>
    </source>
</reference>
<evidence type="ECO:0000313" key="4">
    <source>
        <dbReference type="Proteomes" id="UP001228044"/>
    </source>
</evidence>
<dbReference type="Pfam" id="PF07238">
    <property type="entry name" value="PilZ"/>
    <property type="match status" value="1"/>
</dbReference>
<organism evidence="3 4">
    <name type="scientific">Roseateles violae</name>
    <dbReference type="NCBI Taxonomy" id="3058042"/>
    <lineage>
        <taxon>Bacteria</taxon>
        <taxon>Pseudomonadati</taxon>
        <taxon>Pseudomonadota</taxon>
        <taxon>Betaproteobacteria</taxon>
        <taxon>Burkholderiales</taxon>
        <taxon>Sphaerotilaceae</taxon>
        <taxon>Roseateles</taxon>
    </lineage>
</organism>
<evidence type="ECO:0000313" key="3">
    <source>
        <dbReference type="EMBL" id="MDN3919775.1"/>
    </source>
</evidence>
<evidence type="ECO:0000259" key="1">
    <source>
        <dbReference type="Pfam" id="PF07238"/>
    </source>
</evidence>
<dbReference type="SUPFAM" id="SSF141371">
    <property type="entry name" value="PilZ domain-like"/>
    <property type="match status" value="1"/>
</dbReference>
<comment type="caution">
    <text evidence="3">The sequence shown here is derived from an EMBL/GenBank/DDBJ whole genome shotgun (WGS) entry which is preliminary data.</text>
</comment>
<name>A0ABT8DN13_9BURK</name>
<proteinExistence type="predicted"/>
<evidence type="ECO:0000259" key="2">
    <source>
        <dbReference type="Pfam" id="PF07317"/>
    </source>
</evidence>
<keyword evidence="4" id="KW-1185">Reference proteome</keyword>
<dbReference type="EMBL" id="JAUHHC010000002">
    <property type="protein sequence ID" value="MDN3919775.1"/>
    <property type="molecule type" value="Genomic_DNA"/>
</dbReference>
<feature type="domain" description="PilZ" evidence="1">
    <location>
        <begin position="131"/>
        <end position="239"/>
    </location>
</feature>
<dbReference type="RefSeq" id="WP_290358105.1">
    <property type="nucleotide sequence ID" value="NZ_JAUHHC010000002.1"/>
</dbReference>
<dbReference type="Gene3D" id="2.40.10.220">
    <property type="entry name" value="predicted glycosyltransferase like domains"/>
    <property type="match status" value="1"/>
</dbReference>
<keyword evidence="3" id="KW-0969">Cilium</keyword>
<gene>
    <name evidence="3" type="ORF">QWJ38_05710</name>
</gene>
<dbReference type="InterPro" id="IPR009875">
    <property type="entry name" value="PilZ_domain"/>
</dbReference>
<accession>A0ABT8DN13</accession>